<accession>A0A8A4ZFG2</accession>
<evidence type="ECO:0000313" key="3">
    <source>
        <dbReference type="Proteomes" id="UP000663937"/>
    </source>
</evidence>
<dbReference type="InterPro" id="IPR010093">
    <property type="entry name" value="SinI_DNA-bd"/>
</dbReference>
<name>A0A8A4ZFG2_9MICO</name>
<dbReference type="RefSeq" id="WP_227424351.1">
    <property type="nucleotide sequence ID" value="NZ_CP071868.1"/>
</dbReference>
<dbReference type="Proteomes" id="UP000663937">
    <property type="component" value="Chromosome"/>
</dbReference>
<dbReference type="KEGG" id="psic:J4E96_03150"/>
<reference evidence="2" key="1">
    <citation type="submission" date="2021-03" db="EMBL/GenBank/DDBJ databases">
        <title>Pengzhenrongella sicca gen. nov., sp. nov., a new member of suborder Micrococcineae isolated from High-Arctic tundra soil.</title>
        <authorList>
            <person name="Peng F."/>
        </authorList>
    </citation>
    <scope>NUCLEOTIDE SEQUENCE</scope>
    <source>
        <strain evidence="2">LRZ-2</strain>
    </source>
</reference>
<dbReference type="AlphaFoldDB" id="A0A8A4ZFG2"/>
<keyword evidence="3" id="KW-1185">Reference proteome</keyword>
<proteinExistence type="predicted"/>
<evidence type="ECO:0000259" key="1">
    <source>
        <dbReference type="Pfam" id="PF12728"/>
    </source>
</evidence>
<sequence>MTLNTHTFRLVQSEAASPTRRAAAPEPQVINLTVPAEQLLLTVVEAAHRLGISRSLMYELIAAGEIQTVHIRRLCKIDVRSIDAFIQSRIAAESVPSQIAMDR</sequence>
<evidence type="ECO:0000313" key="2">
    <source>
        <dbReference type="EMBL" id="QTE30035.1"/>
    </source>
</evidence>
<dbReference type="NCBIfam" id="TIGR01764">
    <property type="entry name" value="excise"/>
    <property type="match status" value="1"/>
</dbReference>
<feature type="domain" description="Helix-turn-helix" evidence="1">
    <location>
        <begin position="40"/>
        <end position="89"/>
    </location>
</feature>
<gene>
    <name evidence="2" type="ORF">J4E96_03150</name>
</gene>
<organism evidence="2 3">
    <name type="scientific">Pengzhenrongella sicca</name>
    <dbReference type="NCBI Taxonomy" id="2819238"/>
    <lineage>
        <taxon>Bacteria</taxon>
        <taxon>Bacillati</taxon>
        <taxon>Actinomycetota</taxon>
        <taxon>Actinomycetes</taxon>
        <taxon>Micrococcales</taxon>
        <taxon>Pengzhenrongella</taxon>
    </lineage>
</organism>
<dbReference type="GO" id="GO:0003677">
    <property type="term" value="F:DNA binding"/>
    <property type="evidence" value="ECO:0007669"/>
    <property type="project" value="InterPro"/>
</dbReference>
<protein>
    <submittedName>
        <fullName evidence="2">Helix-turn-helix domain-containing protein</fullName>
    </submittedName>
</protein>
<dbReference type="InterPro" id="IPR041657">
    <property type="entry name" value="HTH_17"/>
</dbReference>
<dbReference type="EMBL" id="CP071868">
    <property type="protein sequence ID" value="QTE30035.1"/>
    <property type="molecule type" value="Genomic_DNA"/>
</dbReference>
<dbReference type="Pfam" id="PF12728">
    <property type="entry name" value="HTH_17"/>
    <property type="match status" value="1"/>
</dbReference>